<dbReference type="InterPro" id="IPR029044">
    <property type="entry name" value="Nucleotide-diphossugar_trans"/>
</dbReference>
<dbReference type="EMBL" id="DF968182">
    <property type="protein sequence ID" value="GAP42878.1"/>
    <property type="molecule type" value="Genomic_DNA"/>
</dbReference>
<protein>
    <submittedName>
        <fullName evidence="1">CMP-N-acetylneuraminic acid synthetase</fullName>
    </submittedName>
</protein>
<dbReference type="OrthoDB" id="9805604at2"/>
<proteinExistence type="predicted"/>
<accession>A0A0S7BYK5</accession>
<dbReference type="RefSeq" id="WP_062039391.1">
    <property type="nucleotide sequence ID" value="NZ_DF968182.1"/>
</dbReference>
<organism evidence="1">
    <name type="scientific">Lentimicrobium saccharophilum</name>
    <dbReference type="NCBI Taxonomy" id="1678841"/>
    <lineage>
        <taxon>Bacteria</taxon>
        <taxon>Pseudomonadati</taxon>
        <taxon>Bacteroidota</taxon>
        <taxon>Bacteroidia</taxon>
        <taxon>Bacteroidales</taxon>
        <taxon>Lentimicrobiaceae</taxon>
        <taxon>Lentimicrobium</taxon>
    </lineage>
</organism>
<dbReference type="InterPro" id="IPR003329">
    <property type="entry name" value="Cytidylyl_trans"/>
</dbReference>
<evidence type="ECO:0000313" key="1">
    <source>
        <dbReference type="EMBL" id="GAP42878.1"/>
    </source>
</evidence>
<dbReference type="PANTHER" id="PTHR21485:SF6">
    <property type="entry name" value="N-ACYLNEURAMINATE CYTIDYLYLTRANSFERASE-RELATED"/>
    <property type="match status" value="1"/>
</dbReference>
<dbReference type="AlphaFoldDB" id="A0A0S7BYK5"/>
<dbReference type="GO" id="GO:0008781">
    <property type="term" value="F:N-acylneuraminate cytidylyltransferase activity"/>
    <property type="evidence" value="ECO:0007669"/>
    <property type="project" value="TreeGrafter"/>
</dbReference>
<dbReference type="STRING" id="1678841.TBC1_111018"/>
<sequence>MKTLIIIPARGGSKGIPGKNIRPFAGKPLILHTLELARQFGADKDICITTDSPEIAALVDSAGYKVPFLRPETLATDQSGMYEVLLHALKHYQESGSDYESILLLQPTSPFRLPEHIETAFALFTPSADMVVSVKESKANPYFVLFEENSEGYLEKSKQGNFIRRQDCPPVWEYNGAIYVINIQSLQQSPMHVFKKVIKFVMDELHSVDLDTPLDWDYAEFLNEKYHLLPL</sequence>
<dbReference type="Pfam" id="PF02348">
    <property type="entry name" value="CTP_transf_3"/>
    <property type="match status" value="1"/>
</dbReference>
<dbReference type="Proteomes" id="UP000053091">
    <property type="component" value="Unassembled WGS sequence"/>
</dbReference>
<evidence type="ECO:0000313" key="2">
    <source>
        <dbReference type="Proteomes" id="UP000053091"/>
    </source>
</evidence>
<dbReference type="SUPFAM" id="SSF53448">
    <property type="entry name" value="Nucleotide-diphospho-sugar transferases"/>
    <property type="match status" value="1"/>
</dbReference>
<dbReference type="PANTHER" id="PTHR21485">
    <property type="entry name" value="HAD SUPERFAMILY MEMBERS CMAS AND KDSC"/>
    <property type="match status" value="1"/>
</dbReference>
<name>A0A0S7BYK5_9BACT</name>
<dbReference type="PATRIC" id="fig|1678841.3.peg.1151"/>
<reference evidence="1" key="1">
    <citation type="journal article" date="2015" name="Genome Announc.">
        <title>Draft Genome Sequence of Bacteroidales Strain TBC1, a Novel Isolate from a Methanogenic Wastewater Treatment System.</title>
        <authorList>
            <person name="Tourlousse D.M."/>
            <person name="Matsuura N."/>
            <person name="Sun L."/>
            <person name="Toyonaga M."/>
            <person name="Kuroda K."/>
            <person name="Ohashi A."/>
            <person name="Cruz R."/>
            <person name="Yamaguchi T."/>
            <person name="Sekiguchi Y."/>
        </authorList>
    </citation>
    <scope>NUCLEOTIDE SEQUENCE [LARGE SCALE GENOMIC DNA]</scope>
    <source>
        <strain evidence="1">TBC1</strain>
    </source>
</reference>
<gene>
    <name evidence="1" type="ORF">TBC1_111018</name>
</gene>
<dbReference type="Gene3D" id="3.90.550.10">
    <property type="entry name" value="Spore Coat Polysaccharide Biosynthesis Protein SpsA, Chain A"/>
    <property type="match status" value="1"/>
</dbReference>
<keyword evidence="2" id="KW-1185">Reference proteome</keyword>
<dbReference type="CDD" id="cd02513">
    <property type="entry name" value="CMP-NeuAc_Synthase"/>
    <property type="match status" value="1"/>
</dbReference>
<dbReference type="InterPro" id="IPR050793">
    <property type="entry name" value="CMP-NeuNAc_synthase"/>
</dbReference>